<dbReference type="InterPro" id="IPR013106">
    <property type="entry name" value="Ig_V-set"/>
</dbReference>
<dbReference type="Pfam" id="PF13927">
    <property type="entry name" value="Ig_3"/>
    <property type="match status" value="1"/>
</dbReference>
<reference evidence="8" key="1">
    <citation type="journal article" date="2023" name="DNA Res.">
        <title>Chromosome-level genome assembly of Phrynocephalus forsythii using third-generation DNA sequencing and Hi-C analysis.</title>
        <authorList>
            <person name="Qi Y."/>
            <person name="Zhao W."/>
            <person name="Zhao Y."/>
            <person name="Niu C."/>
            <person name="Cao S."/>
            <person name="Zhang Y."/>
        </authorList>
    </citation>
    <scope>NUCLEOTIDE SEQUENCE</scope>
    <source>
        <tissue evidence="8">Muscle</tissue>
    </source>
</reference>
<protein>
    <recommendedName>
        <fullName evidence="7">Ig-like domain-containing protein</fullName>
    </recommendedName>
</protein>
<feature type="chain" id="PRO_5040345833" description="Ig-like domain-containing protein" evidence="6">
    <location>
        <begin position="23"/>
        <end position="726"/>
    </location>
</feature>
<evidence type="ECO:0000313" key="8">
    <source>
        <dbReference type="EMBL" id="KAJ7309636.1"/>
    </source>
</evidence>
<dbReference type="Pfam" id="PF07686">
    <property type="entry name" value="V-set"/>
    <property type="match status" value="1"/>
</dbReference>
<evidence type="ECO:0000256" key="4">
    <source>
        <dbReference type="PROSITE-ProRule" id="PRU00221"/>
    </source>
</evidence>
<evidence type="ECO:0000256" key="3">
    <source>
        <dbReference type="ARBA" id="ARBA00022786"/>
    </source>
</evidence>
<keyword evidence="3" id="KW-0833">Ubl conjugation pathway</keyword>
<evidence type="ECO:0000256" key="6">
    <source>
        <dbReference type="SAM" id="SignalP"/>
    </source>
</evidence>
<dbReference type="InterPro" id="IPR013098">
    <property type="entry name" value="Ig_I-set"/>
</dbReference>
<dbReference type="PROSITE" id="PS50082">
    <property type="entry name" value="WD_REPEATS_2"/>
    <property type="match status" value="1"/>
</dbReference>
<feature type="domain" description="Ig-like" evidence="7">
    <location>
        <begin position="121"/>
        <end position="216"/>
    </location>
</feature>
<dbReference type="SMART" id="SM00408">
    <property type="entry name" value="IGc2"/>
    <property type="match status" value="3"/>
</dbReference>
<comment type="caution">
    <text evidence="8">The sequence shown here is derived from an EMBL/GenBank/DDBJ whole genome shotgun (WGS) entry which is preliminary data.</text>
</comment>
<dbReference type="InterPro" id="IPR036179">
    <property type="entry name" value="Ig-like_dom_sf"/>
</dbReference>
<keyword evidence="2" id="KW-0677">Repeat</keyword>
<dbReference type="InterPro" id="IPR019775">
    <property type="entry name" value="WD40_repeat_CS"/>
</dbReference>
<keyword evidence="5" id="KW-1133">Transmembrane helix</keyword>
<dbReference type="InterPro" id="IPR036322">
    <property type="entry name" value="WD40_repeat_dom_sf"/>
</dbReference>
<evidence type="ECO:0000256" key="2">
    <source>
        <dbReference type="ARBA" id="ARBA00022737"/>
    </source>
</evidence>
<dbReference type="InterPro" id="IPR007110">
    <property type="entry name" value="Ig-like_dom"/>
</dbReference>
<dbReference type="Pfam" id="PF00400">
    <property type="entry name" value="WD40"/>
    <property type="match status" value="2"/>
</dbReference>
<dbReference type="InterPro" id="IPR013783">
    <property type="entry name" value="Ig-like_fold"/>
</dbReference>
<dbReference type="CDD" id="cd00096">
    <property type="entry name" value="Ig"/>
    <property type="match status" value="1"/>
</dbReference>
<sequence>MAKGLVVTAGCVFSLFALYAAAAGTEEWVVGQVGGDVTLTCRNASQRAVSVEWFHGEPGAIPILFSSDGKLPSDARFSLVGNSSLRISGLRLQDEGNYTCKEVLNETDHTHRIQLLMASGPERVNISISPATALPNGTLYAQRHDVLNFTCTSDSLPVPTTKWSFSQSSSNQELFTEVNSSLGYFVLYNMSPRYQGNYSCSATNPLSGHQATSTYELLIYDPPPLSPRCWAQISTEDFGLVQMFCTWSGGYPHPTLWWTNRENMTLAVDATNRTDTIVATLNSSHLDYGKEFVCHGHHITHQEESQACSIQLEGPLVMSDPIRTCFAGRAAIMTCQVTAGNPPAKITWLRNITQPGAEIQSGGRFLISQKGSISTLVIQNCSRGTDEGYYLCIAENPLGLKEVYVHLRVTEPVNIGGIVGATVVLLLLGVLILFGVLLYIGSRIWPKGNILRNRDESSILVLMDSEEEGQLTEMAEELPSPQAVANGSFTGPAEREPLLVAELKPRRPQQYDWKSSCETWSVAFSPDGDWFAWSQGHCVVTLLPWPLEATDRQYLKTKVKGRGAGAKEKTLECGQIVWGLAFSSWLPCPPKKHTLRAPSTSCLILATGLNDGQIKVWEVQTGCLLFNMVGHQDVVRDLSFAPGESSSILVSASRDKTVRVWDLSQNGKQLQVLSGHVQWVYCCSVSPDGQMLCSAAGEKSPHPVAIFCGPKQRLPRQFTAIGVFLT</sequence>
<dbReference type="AlphaFoldDB" id="A0A9Q1ATI8"/>
<dbReference type="PROSITE" id="PS50294">
    <property type="entry name" value="WD_REPEATS_REGION"/>
    <property type="match status" value="1"/>
</dbReference>
<gene>
    <name evidence="8" type="ORF">JRQ81_007691</name>
</gene>
<dbReference type="SMART" id="SM00320">
    <property type="entry name" value="WD40"/>
    <property type="match status" value="3"/>
</dbReference>
<accession>A0A9Q1ATI8</accession>
<dbReference type="Proteomes" id="UP001142489">
    <property type="component" value="Unassembled WGS sequence"/>
</dbReference>
<evidence type="ECO:0000256" key="5">
    <source>
        <dbReference type="SAM" id="Phobius"/>
    </source>
</evidence>
<dbReference type="InterPro" id="IPR001680">
    <property type="entry name" value="WD40_rpt"/>
</dbReference>
<feature type="signal peptide" evidence="6">
    <location>
        <begin position="1"/>
        <end position="22"/>
    </location>
</feature>
<name>A0A9Q1ATI8_9SAUR</name>
<dbReference type="OrthoDB" id="9043395at2759"/>
<feature type="transmembrane region" description="Helical" evidence="5">
    <location>
        <begin position="415"/>
        <end position="440"/>
    </location>
</feature>
<dbReference type="InterPro" id="IPR051983">
    <property type="entry name" value="WSB_SOCS-box_domain"/>
</dbReference>
<dbReference type="PANTHER" id="PTHR15622:SF1">
    <property type="entry name" value="WD REPEAT AND SOCS BOX-CONTAINING PROTEIN 2"/>
    <property type="match status" value="1"/>
</dbReference>
<dbReference type="SMART" id="SM00406">
    <property type="entry name" value="IGv"/>
    <property type="match status" value="1"/>
</dbReference>
<dbReference type="EMBL" id="JAPFRF010000016">
    <property type="protein sequence ID" value="KAJ7309636.1"/>
    <property type="molecule type" value="Genomic_DNA"/>
</dbReference>
<dbReference type="SUPFAM" id="SSF50978">
    <property type="entry name" value="WD40 repeat-like"/>
    <property type="match status" value="1"/>
</dbReference>
<dbReference type="InterPro" id="IPR003598">
    <property type="entry name" value="Ig_sub2"/>
</dbReference>
<evidence type="ECO:0000256" key="1">
    <source>
        <dbReference type="ARBA" id="ARBA00022574"/>
    </source>
</evidence>
<keyword evidence="9" id="KW-1185">Reference proteome</keyword>
<proteinExistence type="predicted"/>
<organism evidence="8 9">
    <name type="scientific">Phrynocephalus forsythii</name>
    <dbReference type="NCBI Taxonomy" id="171643"/>
    <lineage>
        <taxon>Eukaryota</taxon>
        <taxon>Metazoa</taxon>
        <taxon>Chordata</taxon>
        <taxon>Craniata</taxon>
        <taxon>Vertebrata</taxon>
        <taxon>Euteleostomi</taxon>
        <taxon>Lepidosauria</taxon>
        <taxon>Squamata</taxon>
        <taxon>Bifurcata</taxon>
        <taxon>Unidentata</taxon>
        <taxon>Episquamata</taxon>
        <taxon>Toxicofera</taxon>
        <taxon>Iguania</taxon>
        <taxon>Acrodonta</taxon>
        <taxon>Agamidae</taxon>
        <taxon>Agaminae</taxon>
        <taxon>Phrynocephalus</taxon>
    </lineage>
</organism>
<dbReference type="PROSITE" id="PS50835">
    <property type="entry name" value="IG_LIKE"/>
    <property type="match status" value="4"/>
</dbReference>
<evidence type="ECO:0000259" key="7">
    <source>
        <dbReference type="PROSITE" id="PS50835"/>
    </source>
</evidence>
<keyword evidence="1 4" id="KW-0853">WD repeat</keyword>
<feature type="domain" description="Ig-like" evidence="7">
    <location>
        <begin position="315"/>
        <end position="410"/>
    </location>
</feature>
<dbReference type="Pfam" id="PF07679">
    <property type="entry name" value="I-set"/>
    <property type="match status" value="1"/>
</dbReference>
<keyword evidence="6" id="KW-0732">Signal</keyword>
<evidence type="ECO:0000313" key="9">
    <source>
        <dbReference type="Proteomes" id="UP001142489"/>
    </source>
</evidence>
<feature type="domain" description="Ig-like" evidence="7">
    <location>
        <begin position="223"/>
        <end position="311"/>
    </location>
</feature>
<keyword evidence="5" id="KW-0472">Membrane</keyword>
<feature type="domain" description="Ig-like" evidence="7">
    <location>
        <begin position="34"/>
        <end position="100"/>
    </location>
</feature>
<dbReference type="Gene3D" id="2.130.10.10">
    <property type="entry name" value="YVTN repeat-like/Quinoprotein amine dehydrogenase"/>
    <property type="match status" value="1"/>
</dbReference>
<dbReference type="SUPFAM" id="SSF48726">
    <property type="entry name" value="Immunoglobulin"/>
    <property type="match status" value="3"/>
</dbReference>
<feature type="repeat" description="WD" evidence="4">
    <location>
        <begin position="628"/>
        <end position="671"/>
    </location>
</feature>
<keyword evidence="5" id="KW-0812">Transmembrane</keyword>
<dbReference type="PANTHER" id="PTHR15622">
    <property type="entry name" value="WD40 REPEAT PROTEIN"/>
    <property type="match status" value="1"/>
</dbReference>
<dbReference type="Gene3D" id="2.60.40.10">
    <property type="entry name" value="Immunoglobulins"/>
    <property type="match status" value="3"/>
</dbReference>
<dbReference type="SMART" id="SM00409">
    <property type="entry name" value="IG"/>
    <property type="match status" value="3"/>
</dbReference>
<dbReference type="InterPro" id="IPR003599">
    <property type="entry name" value="Ig_sub"/>
</dbReference>
<dbReference type="PROSITE" id="PS00678">
    <property type="entry name" value="WD_REPEATS_1"/>
    <property type="match status" value="1"/>
</dbReference>
<dbReference type="GO" id="GO:0000209">
    <property type="term" value="P:protein polyubiquitination"/>
    <property type="evidence" value="ECO:0007669"/>
    <property type="project" value="TreeGrafter"/>
</dbReference>
<dbReference type="InterPro" id="IPR015943">
    <property type="entry name" value="WD40/YVTN_repeat-like_dom_sf"/>
</dbReference>